<dbReference type="GO" id="GO:0008831">
    <property type="term" value="F:dTDP-4-dehydrorhamnose reductase activity"/>
    <property type="evidence" value="ECO:0007669"/>
    <property type="project" value="UniProtKB-EC"/>
</dbReference>
<evidence type="ECO:0000256" key="1">
    <source>
        <dbReference type="ARBA" id="ARBA00010944"/>
    </source>
</evidence>
<comment type="function">
    <text evidence="2">Catalyzes the reduction of dTDP-6-deoxy-L-lyxo-4-hexulose to yield dTDP-L-rhamnose.</text>
</comment>
<dbReference type="Gene3D" id="3.90.25.10">
    <property type="entry name" value="UDP-galactose 4-epimerase, domain 1"/>
    <property type="match status" value="1"/>
</dbReference>
<feature type="domain" description="RmlD-like substrate binding" evidence="3">
    <location>
        <begin position="3"/>
        <end position="268"/>
    </location>
</feature>
<organism evidence="4 5">
    <name type="scientific">Candidatus Dojkabacteria bacterium</name>
    <dbReference type="NCBI Taxonomy" id="2099670"/>
    <lineage>
        <taxon>Bacteria</taxon>
        <taxon>Candidatus Dojkabacteria</taxon>
    </lineage>
</organism>
<evidence type="ECO:0000259" key="3">
    <source>
        <dbReference type="Pfam" id="PF04321"/>
    </source>
</evidence>
<comment type="caution">
    <text evidence="4">The sequence shown here is derived from an EMBL/GenBank/DDBJ whole genome shotgun (WGS) entry which is preliminary data.</text>
</comment>
<keyword evidence="2 4" id="KW-0560">Oxidoreductase</keyword>
<dbReference type="GO" id="GO:0019305">
    <property type="term" value="P:dTDP-rhamnose biosynthetic process"/>
    <property type="evidence" value="ECO:0007669"/>
    <property type="project" value="UniProtKB-UniPathway"/>
</dbReference>
<reference evidence="4 5" key="1">
    <citation type="journal article" date="2020" name="Biotechnol. Biofuels">
        <title>New insights from the biogas microbiome by comprehensive genome-resolved metagenomics of nearly 1600 species originating from multiple anaerobic digesters.</title>
        <authorList>
            <person name="Campanaro S."/>
            <person name="Treu L."/>
            <person name="Rodriguez-R L.M."/>
            <person name="Kovalovszki A."/>
            <person name="Ziels R.M."/>
            <person name="Maus I."/>
            <person name="Zhu X."/>
            <person name="Kougias P.G."/>
            <person name="Basile A."/>
            <person name="Luo G."/>
            <person name="Schluter A."/>
            <person name="Konstantinidis K.T."/>
            <person name="Angelidaki I."/>
        </authorList>
    </citation>
    <scope>NUCLEOTIDE SEQUENCE [LARGE SCALE GENOMIC DNA]</scope>
    <source>
        <strain evidence="4">AS06rmzACSIP_421</strain>
    </source>
</reference>
<evidence type="ECO:0000256" key="2">
    <source>
        <dbReference type="RuleBase" id="RU364082"/>
    </source>
</evidence>
<dbReference type="EMBL" id="JAAZAL010000074">
    <property type="protein sequence ID" value="NLE31021.1"/>
    <property type="molecule type" value="Genomic_DNA"/>
</dbReference>
<dbReference type="NCBIfam" id="TIGR01214">
    <property type="entry name" value="rmlD"/>
    <property type="match status" value="1"/>
</dbReference>
<name>A0A847ETA4_9BACT</name>
<sequence length="281" mass="32054">MKKVLVFGSNGMLGNYLSDLLESKGYEVLRNDISQGGIDITEQQQVRDLIFESGVEHVVNCAAYTNVNKAEGEDREIAFKVNANAPKYMAQACNEMGIQFVHVSTDYIFGENRKEGYPEEYKNFKPLSVYGESKLQGEFNVLEEKPNSYIFRTSWLFGPNATNFIDKISKYAKELPELKVVTDEVGCPTYVKDLSKGILLAVEEKIEPGIYHLCSKDHLSRYEFAQEILSMQEIDTPIKECKLDDFERAAQVPHYSVLLNTKLPEARGYQEMLSEYFSEKE</sequence>
<accession>A0A847ETA4</accession>
<dbReference type="PANTHER" id="PTHR10491:SF4">
    <property type="entry name" value="METHIONINE ADENOSYLTRANSFERASE 2 SUBUNIT BETA"/>
    <property type="match status" value="1"/>
</dbReference>
<gene>
    <name evidence="4" type="primary">rfbD</name>
    <name evidence="4" type="ORF">GX618_01970</name>
</gene>
<dbReference type="InterPro" id="IPR005913">
    <property type="entry name" value="dTDP_dehydrorham_reduct"/>
</dbReference>
<proteinExistence type="inferred from homology"/>
<dbReference type="UniPathway" id="UPA00124"/>
<dbReference type="InterPro" id="IPR036291">
    <property type="entry name" value="NAD(P)-bd_dom_sf"/>
</dbReference>
<dbReference type="Pfam" id="PF04321">
    <property type="entry name" value="RmlD_sub_bind"/>
    <property type="match status" value="1"/>
</dbReference>
<evidence type="ECO:0000313" key="4">
    <source>
        <dbReference type="EMBL" id="NLE31021.1"/>
    </source>
</evidence>
<dbReference type="AlphaFoldDB" id="A0A847ETA4"/>
<dbReference type="SUPFAM" id="SSF51735">
    <property type="entry name" value="NAD(P)-binding Rossmann-fold domains"/>
    <property type="match status" value="1"/>
</dbReference>
<dbReference type="CDD" id="cd05254">
    <property type="entry name" value="dTDP_HR_like_SDR_e"/>
    <property type="match status" value="1"/>
</dbReference>
<dbReference type="Gene3D" id="3.40.50.720">
    <property type="entry name" value="NAD(P)-binding Rossmann-like Domain"/>
    <property type="match status" value="1"/>
</dbReference>
<protein>
    <recommendedName>
        <fullName evidence="2">dTDP-4-dehydrorhamnose reductase</fullName>
        <ecNumber evidence="2">1.1.1.133</ecNumber>
    </recommendedName>
</protein>
<comment type="pathway">
    <text evidence="2">Carbohydrate biosynthesis; dTDP-L-rhamnose biosynthesis.</text>
</comment>
<comment type="similarity">
    <text evidence="1 2">Belongs to the dTDP-4-dehydrorhamnose reductase family.</text>
</comment>
<evidence type="ECO:0000313" key="5">
    <source>
        <dbReference type="Proteomes" id="UP000554004"/>
    </source>
</evidence>
<dbReference type="Proteomes" id="UP000554004">
    <property type="component" value="Unassembled WGS sequence"/>
</dbReference>
<dbReference type="EC" id="1.1.1.133" evidence="2"/>
<keyword evidence="2" id="KW-0521">NADP</keyword>
<dbReference type="InterPro" id="IPR029903">
    <property type="entry name" value="RmlD-like-bd"/>
</dbReference>
<dbReference type="GO" id="GO:0005829">
    <property type="term" value="C:cytosol"/>
    <property type="evidence" value="ECO:0007669"/>
    <property type="project" value="TreeGrafter"/>
</dbReference>
<dbReference type="PANTHER" id="PTHR10491">
    <property type="entry name" value="DTDP-4-DEHYDRORHAMNOSE REDUCTASE"/>
    <property type="match status" value="1"/>
</dbReference>